<organism evidence="2 3">
    <name type="scientific">Candidatus Magasanikbacteria bacterium RIFCSPHIGHO2_01_FULL_47_8</name>
    <dbReference type="NCBI Taxonomy" id="1798673"/>
    <lineage>
        <taxon>Bacteria</taxon>
        <taxon>Candidatus Magasanikiibacteriota</taxon>
    </lineage>
</organism>
<protein>
    <submittedName>
        <fullName evidence="2">Uncharacterized protein</fullName>
    </submittedName>
</protein>
<accession>A0A1F6MDA6</accession>
<feature type="region of interest" description="Disordered" evidence="1">
    <location>
        <begin position="1"/>
        <end position="40"/>
    </location>
</feature>
<dbReference type="Proteomes" id="UP000177953">
    <property type="component" value="Unassembled WGS sequence"/>
</dbReference>
<feature type="region of interest" description="Disordered" evidence="1">
    <location>
        <begin position="159"/>
        <end position="195"/>
    </location>
</feature>
<proteinExistence type="predicted"/>
<evidence type="ECO:0000313" key="3">
    <source>
        <dbReference type="Proteomes" id="UP000177953"/>
    </source>
</evidence>
<sequence length="195" mass="22520">MPYRNFEKEPFDPSRHIKDRDDESYVRKSAIENDRQAQEEADLRYQEKGWFKKLFGEEKGIDIAHEEALIEHMSGLEYSGPGRMIEGKFHGIPLRVTADGYKNTVEGELLSARQGKFVFKRLQPLLLKAIEYVEADKKRKIHRADEAFTEKGQKAIGKLFGTHSKELREANTPPQLPSESTGFPKKEKDDEEKPE</sequence>
<name>A0A1F6MDA6_9BACT</name>
<evidence type="ECO:0000313" key="2">
    <source>
        <dbReference type="EMBL" id="OGH69631.1"/>
    </source>
</evidence>
<dbReference type="EMBL" id="MFPU01000031">
    <property type="protein sequence ID" value="OGH69631.1"/>
    <property type="molecule type" value="Genomic_DNA"/>
</dbReference>
<comment type="caution">
    <text evidence="2">The sequence shown here is derived from an EMBL/GenBank/DDBJ whole genome shotgun (WGS) entry which is preliminary data.</text>
</comment>
<gene>
    <name evidence="2" type="ORF">A2754_04210</name>
</gene>
<evidence type="ECO:0000256" key="1">
    <source>
        <dbReference type="SAM" id="MobiDB-lite"/>
    </source>
</evidence>
<dbReference type="AlphaFoldDB" id="A0A1F6MDA6"/>
<reference evidence="2 3" key="1">
    <citation type="journal article" date="2016" name="Nat. Commun.">
        <title>Thousands of microbial genomes shed light on interconnected biogeochemical processes in an aquifer system.</title>
        <authorList>
            <person name="Anantharaman K."/>
            <person name="Brown C.T."/>
            <person name="Hug L.A."/>
            <person name="Sharon I."/>
            <person name="Castelle C.J."/>
            <person name="Probst A.J."/>
            <person name="Thomas B.C."/>
            <person name="Singh A."/>
            <person name="Wilkins M.J."/>
            <person name="Karaoz U."/>
            <person name="Brodie E.L."/>
            <person name="Williams K.H."/>
            <person name="Hubbard S.S."/>
            <person name="Banfield J.F."/>
        </authorList>
    </citation>
    <scope>NUCLEOTIDE SEQUENCE [LARGE SCALE GENOMIC DNA]</scope>
</reference>